<keyword evidence="3" id="KW-1185">Reference proteome</keyword>
<dbReference type="GO" id="GO:0004672">
    <property type="term" value="F:protein kinase activity"/>
    <property type="evidence" value="ECO:0007669"/>
    <property type="project" value="InterPro"/>
</dbReference>
<accession>A0A2X0P6J3</accession>
<dbReference type="InterPro" id="IPR011009">
    <property type="entry name" value="Kinase-like_dom_sf"/>
</dbReference>
<dbReference type="EMBL" id="FQNC01000043">
    <property type="protein sequence ID" value="SGY48848.1"/>
    <property type="molecule type" value="Genomic_DNA"/>
</dbReference>
<dbReference type="GO" id="GO:0005524">
    <property type="term" value="F:ATP binding"/>
    <property type="evidence" value="ECO:0007669"/>
    <property type="project" value="InterPro"/>
</dbReference>
<reference evidence="2 3" key="1">
    <citation type="submission" date="2016-11" db="EMBL/GenBank/DDBJ databases">
        <authorList>
            <person name="Jaros S."/>
            <person name="Januszkiewicz K."/>
            <person name="Wedrychowicz H."/>
        </authorList>
    </citation>
    <scope>NUCLEOTIDE SEQUENCE [LARGE SCALE GENOMIC DNA]</scope>
</reference>
<gene>
    <name evidence="2" type="primary">BQ5605_C001g00705</name>
    <name evidence="2" type="ORF">BQ5605_C001G00705</name>
</gene>
<dbReference type="AlphaFoldDB" id="A0A2X0P6J3"/>
<evidence type="ECO:0000313" key="2">
    <source>
        <dbReference type="EMBL" id="SGY48848.1"/>
    </source>
</evidence>
<evidence type="ECO:0000259" key="1">
    <source>
        <dbReference type="PROSITE" id="PS50011"/>
    </source>
</evidence>
<feature type="domain" description="Protein kinase" evidence="1">
    <location>
        <begin position="420"/>
        <end position="622"/>
    </location>
</feature>
<organism evidence="2 3">
    <name type="scientific">Microbotryum silenes-dioicae</name>
    <dbReference type="NCBI Taxonomy" id="796604"/>
    <lineage>
        <taxon>Eukaryota</taxon>
        <taxon>Fungi</taxon>
        <taxon>Dikarya</taxon>
        <taxon>Basidiomycota</taxon>
        <taxon>Pucciniomycotina</taxon>
        <taxon>Microbotryomycetes</taxon>
        <taxon>Microbotryales</taxon>
        <taxon>Microbotryaceae</taxon>
        <taxon>Microbotryum</taxon>
    </lineage>
</organism>
<dbReference type="Proteomes" id="UP000249464">
    <property type="component" value="Unassembled WGS sequence"/>
</dbReference>
<dbReference type="SUPFAM" id="SSF56112">
    <property type="entry name" value="Protein kinase-like (PK-like)"/>
    <property type="match status" value="1"/>
</dbReference>
<evidence type="ECO:0000313" key="3">
    <source>
        <dbReference type="Proteomes" id="UP000249464"/>
    </source>
</evidence>
<proteinExistence type="predicted"/>
<dbReference type="InterPro" id="IPR000719">
    <property type="entry name" value="Prot_kinase_dom"/>
</dbReference>
<protein>
    <submittedName>
        <fullName evidence="2">BQ5605_C001g00705 protein</fullName>
    </submittedName>
</protein>
<dbReference type="PROSITE" id="PS50011">
    <property type="entry name" value="PROTEIN_KINASE_DOM"/>
    <property type="match status" value="1"/>
</dbReference>
<name>A0A2X0P6J3_9BASI</name>
<sequence length="622" mass="69123">MLDDSLDPRLRGSLENFLNESKLMEEVHDEVGRLLRSDRPCGRIVCTNSPECTATIHDLRIRVLEPLLLFVLKRYYDSIGDSNTRQRPNSPYYLRFEAPPRSHPPGITLALMRGNGTCLFRFSIILEEDASFMSNGAQPNLFARDDECKFHLHHNGPIPLDLGKRSHGAQAMLNKLAFLMESANERNDKTGEVEVPVGFGMMISSHFVILAEAVVNPQNSQEMGILYSHIYTTASRRPPIPLQEPFLFDFISVALMFLAAGIDHIATAAPPSPEALQLLFAHSSDPQELDRTVGATAYPGREGNITATTITAEDFWRTGGHVVQVMLDTSVASIAFVWEHSSDQLDPFEAVAFKLSETSIPNEPPVNMSEFKITLSLKRLSPALLEYLSRELYDDEGRSPLLRASLSVLDRCDLRSLPQIRIPQLLAIGGYGSAYGGQLRTKAPAGSPSQRSNKSVQAGIAPRLLAGLDSTKSEPIPQHKVMPTDTPMVIKVFDGWGAGIRESLFYEHVFPLLPKEARKLLPSYYGTYLQAGPSRSIALVMEYGGRQIRDSDLVPEFDDKVRQAVQMFARLGIDHGDLRRDNVLLRDDGSLCLIDWNLAKLVSHIIPLIGLQVPPLHGPWRC</sequence>
<dbReference type="STRING" id="796604.A0A2X0P6J3"/>